<reference evidence="1" key="1">
    <citation type="submission" date="2017-11" db="EMBL/GenBank/DDBJ databases">
        <authorList>
            <person name="Han C.G."/>
        </authorList>
    </citation>
    <scope>NUCLEOTIDE SEQUENCE [LARGE SCALE GENOMIC DNA]</scope>
    <source>
        <strain evidence="1">PEPV15</strain>
    </source>
</reference>
<evidence type="ECO:0000313" key="1">
    <source>
        <dbReference type="EMBL" id="PSH55208.1"/>
    </source>
</evidence>
<accession>A0A2P7ALW0</accession>
<feature type="non-terminal residue" evidence="1">
    <location>
        <position position="1"/>
    </location>
</feature>
<sequence>FDKHYVENWSLLQDILIILKTIPAVCALRGSY</sequence>
<protein>
    <submittedName>
        <fullName evidence="1">Exopolysaccharide biosynthesis protein</fullName>
    </submittedName>
</protein>
<comment type="caution">
    <text evidence="1">The sequence shown here is derived from an EMBL/GenBank/DDBJ whole genome shotgun (WGS) entry which is preliminary data.</text>
</comment>
<dbReference type="Proteomes" id="UP000241158">
    <property type="component" value="Unassembled WGS sequence"/>
</dbReference>
<keyword evidence="3" id="KW-1185">Reference proteome</keyword>
<name>A0A2P7ALW0_9HYPH</name>
<dbReference type="EMBL" id="PGGN01000004">
    <property type="protein sequence ID" value="PSH56191.1"/>
    <property type="molecule type" value="Genomic_DNA"/>
</dbReference>
<organism evidence="1 3">
    <name type="scientific">Phyllobacterium endophyticum</name>
    <dbReference type="NCBI Taxonomy" id="1149773"/>
    <lineage>
        <taxon>Bacteria</taxon>
        <taxon>Pseudomonadati</taxon>
        <taxon>Pseudomonadota</taxon>
        <taxon>Alphaproteobacteria</taxon>
        <taxon>Hyphomicrobiales</taxon>
        <taxon>Phyllobacteriaceae</taxon>
        <taxon>Phyllobacterium</taxon>
    </lineage>
</organism>
<gene>
    <name evidence="2" type="ORF">CU100_21650</name>
    <name evidence="1" type="ORF">CU100_24405</name>
</gene>
<dbReference type="AlphaFoldDB" id="A0A2P7ALW0"/>
<evidence type="ECO:0000313" key="3">
    <source>
        <dbReference type="Proteomes" id="UP000241158"/>
    </source>
</evidence>
<evidence type="ECO:0000313" key="2">
    <source>
        <dbReference type="EMBL" id="PSH56191.1"/>
    </source>
</evidence>
<dbReference type="OrthoDB" id="9808602at2"/>
<dbReference type="EMBL" id="PGGN01000006">
    <property type="protein sequence ID" value="PSH55208.1"/>
    <property type="molecule type" value="Genomic_DNA"/>
</dbReference>
<reference evidence="3" key="2">
    <citation type="submission" date="2017-11" db="EMBL/GenBank/DDBJ databases">
        <authorList>
            <person name="Kuznetsova I."/>
            <person name="Sazanova A."/>
            <person name="Chirak E."/>
            <person name="Safronova V."/>
            <person name="Willems A."/>
        </authorList>
    </citation>
    <scope>NUCLEOTIDE SEQUENCE [LARGE SCALE GENOMIC DNA]</scope>
    <source>
        <strain evidence="3">PEPV15</strain>
    </source>
</reference>
<proteinExistence type="predicted"/>